<dbReference type="EMBL" id="CAKLBY020000378">
    <property type="protein sequence ID" value="CAK7947434.1"/>
    <property type="molecule type" value="Genomic_DNA"/>
</dbReference>
<protein>
    <submittedName>
        <fullName evidence="2">Uncharacterized protein</fullName>
    </submittedName>
</protein>
<evidence type="ECO:0000313" key="3">
    <source>
        <dbReference type="Proteomes" id="UP001162060"/>
    </source>
</evidence>
<reference evidence="2" key="1">
    <citation type="submission" date="2024-01" db="EMBL/GenBank/DDBJ databases">
        <authorList>
            <person name="Webb A."/>
        </authorList>
    </citation>
    <scope>NUCLEOTIDE SEQUENCE</scope>
    <source>
        <strain evidence="2">Pm1</strain>
    </source>
</reference>
<gene>
    <name evidence="2" type="ORF">PM001_LOCUS32584</name>
</gene>
<comment type="caution">
    <text evidence="2">The sequence shown here is derived from an EMBL/GenBank/DDBJ whole genome shotgun (WGS) entry which is preliminary data.</text>
</comment>
<evidence type="ECO:0000313" key="2">
    <source>
        <dbReference type="EMBL" id="CAK7947434.1"/>
    </source>
</evidence>
<feature type="compositionally biased region" description="Polar residues" evidence="1">
    <location>
        <begin position="76"/>
        <end position="91"/>
    </location>
</feature>
<feature type="compositionally biased region" description="Polar residues" evidence="1">
    <location>
        <begin position="44"/>
        <end position="58"/>
    </location>
</feature>
<sequence>MCCRSSKKGGCTHACGRESTFHTSAAGDSSPAAMNPPRGESPRATGTSVASAAGISSRNQDESEIELIYSGEPDASSDSKATPHDSGSSGADTARARLTGSGGGAASCPRSSDRAILPMYPRLVQVYPTIGRVVMVLMSLCITSREATREIELPLVSVLVLTPIKRPGTEMSCVTLPKWSLRGCRHPESWTDWLA</sequence>
<evidence type="ECO:0000256" key="1">
    <source>
        <dbReference type="SAM" id="MobiDB-lite"/>
    </source>
</evidence>
<organism evidence="2 3">
    <name type="scientific">Peronospora matthiolae</name>
    <dbReference type="NCBI Taxonomy" id="2874970"/>
    <lineage>
        <taxon>Eukaryota</taxon>
        <taxon>Sar</taxon>
        <taxon>Stramenopiles</taxon>
        <taxon>Oomycota</taxon>
        <taxon>Peronosporomycetes</taxon>
        <taxon>Peronosporales</taxon>
        <taxon>Peronosporaceae</taxon>
        <taxon>Peronospora</taxon>
    </lineage>
</organism>
<feature type="region of interest" description="Disordered" evidence="1">
    <location>
        <begin position="1"/>
        <end position="111"/>
    </location>
</feature>
<name>A0AAV1VME6_9STRA</name>
<dbReference type="AlphaFoldDB" id="A0AAV1VME6"/>
<proteinExistence type="predicted"/>
<dbReference type="Proteomes" id="UP001162060">
    <property type="component" value="Unassembled WGS sequence"/>
</dbReference>
<accession>A0AAV1VME6</accession>